<sequence>MTKSKRQEEREWKARKHAQNPHGKVRSFDEIADQAKKNDDK</sequence>
<keyword evidence="3" id="KW-1185">Reference proteome</keyword>
<evidence type="ECO:0000256" key="1">
    <source>
        <dbReference type="SAM" id="MobiDB-lite"/>
    </source>
</evidence>
<dbReference type="STRING" id="571932.SAMN05421743_102164"/>
<evidence type="ECO:0000313" key="2">
    <source>
        <dbReference type="EMBL" id="SDZ99254.1"/>
    </source>
</evidence>
<evidence type="ECO:0000313" key="3">
    <source>
        <dbReference type="Proteomes" id="UP000198584"/>
    </source>
</evidence>
<dbReference type="EMBL" id="FNQR01000002">
    <property type="protein sequence ID" value="SDZ99254.1"/>
    <property type="molecule type" value="Genomic_DNA"/>
</dbReference>
<feature type="compositionally biased region" description="Basic and acidic residues" evidence="1">
    <location>
        <begin position="26"/>
        <end position="41"/>
    </location>
</feature>
<dbReference type="Pfam" id="PF19767">
    <property type="entry name" value="DUF6254"/>
    <property type="match status" value="1"/>
</dbReference>
<proteinExistence type="predicted"/>
<organism evidence="2 3">
    <name type="scientific">Thalassobacillus cyri</name>
    <dbReference type="NCBI Taxonomy" id="571932"/>
    <lineage>
        <taxon>Bacteria</taxon>
        <taxon>Bacillati</taxon>
        <taxon>Bacillota</taxon>
        <taxon>Bacilli</taxon>
        <taxon>Bacillales</taxon>
        <taxon>Bacillaceae</taxon>
        <taxon>Thalassobacillus</taxon>
    </lineage>
</organism>
<feature type="region of interest" description="Disordered" evidence="1">
    <location>
        <begin position="1"/>
        <end position="41"/>
    </location>
</feature>
<gene>
    <name evidence="2" type="ORF">SAMN05421743_102164</name>
</gene>
<protein>
    <submittedName>
        <fullName evidence="2">Uncharacterized protein</fullName>
    </submittedName>
</protein>
<feature type="compositionally biased region" description="Basic residues" evidence="1">
    <location>
        <begin position="13"/>
        <end position="25"/>
    </location>
</feature>
<dbReference type="RefSeq" id="WP_245728782.1">
    <property type="nucleotide sequence ID" value="NZ_FNQR01000002.1"/>
</dbReference>
<name>A0A1H3XKX1_9BACI</name>
<accession>A0A1H3XKX1</accession>
<feature type="compositionally biased region" description="Basic and acidic residues" evidence="1">
    <location>
        <begin position="1"/>
        <end position="12"/>
    </location>
</feature>
<reference evidence="2 3" key="1">
    <citation type="submission" date="2016-10" db="EMBL/GenBank/DDBJ databases">
        <authorList>
            <person name="de Groot N.N."/>
        </authorList>
    </citation>
    <scope>NUCLEOTIDE SEQUENCE [LARGE SCALE GENOMIC DNA]</scope>
    <source>
        <strain evidence="2 3">CCM7597</strain>
    </source>
</reference>
<dbReference type="InterPro" id="IPR046221">
    <property type="entry name" value="DUF6254"/>
</dbReference>
<dbReference type="Proteomes" id="UP000198584">
    <property type="component" value="Unassembled WGS sequence"/>
</dbReference>
<dbReference type="AlphaFoldDB" id="A0A1H3XKX1"/>